<evidence type="ECO:0000313" key="3">
    <source>
        <dbReference type="Proteomes" id="UP000064967"/>
    </source>
</evidence>
<dbReference type="GO" id="GO:0006508">
    <property type="term" value="P:proteolysis"/>
    <property type="evidence" value="ECO:0007669"/>
    <property type="project" value="InterPro"/>
</dbReference>
<protein>
    <recommendedName>
        <fullName evidence="1">Peptidase S1 domain-containing protein</fullName>
    </recommendedName>
</protein>
<dbReference type="AlphaFoldDB" id="A0A0K1PLQ7"/>
<dbReference type="Proteomes" id="UP000064967">
    <property type="component" value="Chromosome"/>
</dbReference>
<gene>
    <name evidence="2" type="ORF">AKJ09_00990</name>
</gene>
<sequence length="256" mass="27595">MARLSAASSPMRLLAVTLLLGLSTCDTDSNQVRAFMDAESPEANVVVKVGQCTGTLVTPRIVMTASHCIRGAQKPAGPDPTSCSGDSTPYVSIGRSWLSPVAVFESSASVTKVETCQPLNRDGEDLALVYLQKPIVGSYFSRGENSVPRVVRPSLTPPPRDNDHFDGVVDFAGFSPWDDDYRTILFTTRRLQPLMNIRVSHDDRNGGAFFFLDLPPGQACAPETQGGRCFSGGRMVRAIRSACSLRRAGTRPTSPT</sequence>
<evidence type="ECO:0000313" key="2">
    <source>
        <dbReference type="EMBL" id="AKU94326.1"/>
    </source>
</evidence>
<dbReference type="Pfam" id="PF00089">
    <property type="entry name" value="Trypsin"/>
    <property type="match status" value="1"/>
</dbReference>
<reference evidence="2 3" key="1">
    <citation type="submission" date="2015-08" db="EMBL/GenBank/DDBJ databases">
        <authorList>
            <person name="Babu N.S."/>
            <person name="Beckwith C.J."/>
            <person name="Beseler K.G."/>
            <person name="Brison A."/>
            <person name="Carone J.V."/>
            <person name="Caskin T.P."/>
            <person name="Diamond M."/>
            <person name="Durham M.E."/>
            <person name="Foxe J.M."/>
            <person name="Go M."/>
            <person name="Henderson B.A."/>
            <person name="Jones I.B."/>
            <person name="McGettigan J.A."/>
            <person name="Micheletti S.J."/>
            <person name="Nasrallah M.E."/>
            <person name="Ortiz D."/>
            <person name="Piller C.R."/>
            <person name="Privatt S.R."/>
            <person name="Schneider S.L."/>
            <person name="Sharp S."/>
            <person name="Smith T.C."/>
            <person name="Stanton J.D."/>
            <person name="Ullery H.E."/>
            <person name="Wilson R.J."/>
            <person name="Serrano M.G."/>
            <person name="Buck G."/>
            <person name="Lee V."/>
            <person name="Wang Y."/>
            <person name="Carvalho R."/>
            <person name="Voegtly L."/>
            <person name="Shi R."/>
            <person name="Duckworth R."/>
            <person name="Johnson A."/>
            <person name="Loviza R."/>
            <person name="Walstead R."/>
            <person name="Shah Z."/>
            <person name="Kiflezghi M."/>
            <person name="Wade K."/>
            <person name="Ball S.L."/>
            <person name="Bradley K.W."/>
            <person name="Asai D.J."/>
            <person name="Bowman C.A."/>
            <person name="Russell D.A."/>
            <person name="Pope W.H."/>
            <person name="Jacobs-Sera D."/>
            <person name="Hendrix R.W."/>
            <person name="Hatfull G.F."/>
        </authorList>
    </citation>
    <scope>NUCLEOTIDE SEQUENCE [LARGE SCALE GENOMIC DNA]</scope>
    <source>
        <strain evidence="2 3">DSM 27648</strain>
    </source>
</reference>
<dbReference type="KEGG" id="llu:AKJ09_00990"/>
<accession>A0A0K1PLQ7</accession>
<evidence type="ECO:0000259" key="1">
    <source>
        <dbReference type="Pfam" id="PF00089"/>
    </source>
</evidence>
<dbReference type="RefSeq" id="WP_169927250.1">
    <property type="nucleotide sequence ID" value="NZ_CP012333.1"/>
</dbReference>
<keyword evidence="3" id="KW-1185">Reference proteome</keyword>
<dbReference type="InterPro" id="IPR043504">
    <property type="entry name" value="Peptidase_S1_PA_chymotrypsin"/>
</dbReference>
<dbReference type="STRING" id="1391654.AKJ09_00990"/>
<dbReference type="EMBL" id="CP012333">
    <property type="protein sequence ID" value="AKU94326.1"/>
    <property type="molecule type" value="Genomic_DNA"/>
</dbReference>
<dbReference type="PROSITE" id="PS00134">
    <property type="entry name" value="TRYPSIN_HIS"/>
    <property type="match status" value="1"/>
</dbReference>
<organism evidence="2 3">
    <name type="scientific">Labilithrix luteola</name>
    <dbReference type="NCBI Taxonomy" id="1391654"/>
    <lineage>
        <taxon>Bacteria</taxon>
        <taxon>Pseudomonadati</taxon>
        <taxon>Myxococcota</taxon>
        <taxon>Polyangia</taxon>
        <taxon>Polyangiales</taxon>
        <taxon>Labilitrichaceae</taxon>
        <taxon>Labilithrix</taxon>
    </lineage>
</organism>
<dbReference type="InterPro" id="IPR018114">
    <property type="entry name" value="TRYPSIN_HIS"/>
</dbReference>
<dbReference type="SUPFAM" id="SSF50494">
    <property type="entry name" value="Trypsin-like serine proteases"/>
    <property type="match status" value="1"/>
</dbReference>
<dbReference type="InterPro" id="IPR009003">
    <property type="entry name" value="Peptidase_S1_PA"/>
</dbReference>
<dbReference type="Gene3D" id="2.40.10.10">
    <property type="entry name" value="Trypsin-like serine proteases"/>
    <property type="match status" value="1"/>
</dbReference>
<name>A0A0K1PLQ7_9BACT</name>
<dbReference type="GO" id="GO:0004252">
    <property type="term" value="F:serine-type endopeptidase activity"/>
    <property type="evidence" value="ECO:0007669"/>
    <property type="project" value="InterPro"/>
</dbReference>
<feature type="domain" description="Peptidase S1" evidence="1">
    <location>
        <begin position="44"/>
        <end position="134"/>
    </location>
</feature>
<proteinExistence type="predicted"/>
<dbReference type="InterPro" id="IPR001254">
    <property type="entry name" value="Trypsin_dom"/>
</dbReference>